<sequence length="454" mass="50560">MAKYSREQRDRAVDLYIKYERCAADVIRELGYPSKGALPSWYADRLEEERTGVPSGRGERYRRYTDGQKRAAVDHYLEYGRRPGRTMRMLGYPKSKELLMAWIDELAPGQRKLRHGPVPEELKREAVVAVASGRPESREAAAELGVQDATVREWKRQMLAKSEEATVSGSGKRRTVVESKEPSVKPTVAPNASDAAGPADALASMERKVAELQARLDELDADVERQRREKKELDIEIAIRKGALELSGKEPGADPENPASREKTILVKTAGETLGVTAGSLLPAVGVARGTYHYQPDAMKRPDKDAPLLELVREAFENSERRYGYKRIHLEPESMGVRVSAKRIMRLMTRHGLVPLFKSAKRYGSYKGELTKAPKNLVNRDFHAERPNMPWVTDLTEFSIPAGKAYLSPVIDCHDGMPVAWTIGTSPNAELANGMLADACSTLKDGEKPIIHSD</sequence>
<dbReference type="InterPro" id="IPR009057">
    <property type="entry name" value="Homeodomain-like_sf"/>
</dbReference>
<evidence type="ECO:0000256" key="2">
    <source>
        <dbReference type="SAM" id="Coils"/>
    </source>
</evidence>
<feature type="region of interest" description="Disordered" evidence="3">
    <location>
        <begin position="162"/>
        <end position="199"/>
    </location>
</feature>
<dbReference type="PANTHER" id="PTHR46889">
    <property type="entry name" value="TRANSPOSASE INSF FOR INSERTION SEQUENCE IS3B-RELATED"/>
    <property type="match status" value="1"/>
</dbReference>
<dbReference type="InterPro" id="IPR025948">
    <property type="entry name" value="HTH-like_dom"/>
</dbReference>
<dbReference type="NCBIfam" id="NF033516">
    <property type="entry name" value="transpos_IS3"/>
    <property type="match status" value="1"/>
</dbReference>
<dbReference type="Pfam" id="PF00665">
    <property type="entry name" value="rve"/>
    <property type="match status" value="1"/>
</dbReference>
<dbReference type="AlphaFoldDB" id="A0A6N2TRB6"/>
<dbReference type="EMBL" id="CACRSN010000009">
    <property type="protein sequence ID" value="VYT06561.1"/>
    <property type="molecule type" value="Genomic_DNA"/>
</dbReference>
<feature type="compositionally biased region" description="Low complexity" evidence="3">
    <location>
        <begin position="189"/>
        <end position="199"/>
    </location>
</feature>
<dbReference type="InterPro" id="IPR001584">
    <property type="entry name" value="Integrase_cat-core"/>
</dbReference>
<dbReference type="SUPFAM" id="SSF53098">
    <property type="entry name" value="Ribonuclease H-like"/>
    <property type="match status" value="1"/>
</dbReference>
<evidence type="ECO:0000256" key="3">
    <source>
        <dbReference type="SAM" id="MobiDB-lite"/>
    </source>
</evidence>
<keyword evidence="2" id="KW-0175">Coiled coil</keyword>
<feature type="coiled-coil region" evidence="2">
    <location>
        <begin position="202"/>
        <end position="236"/>
    </location>
</feature>
<dbReference type="InterPro" id="IPR050900">
    <property type="entry name" value="Transposase_IS3/IS150/IS904"/>
</dbReference>
<dbReference type="RefSeq" id="WP_258900873.1">
    <property type="nucleotide sequence ID" value="NZ_CACRSN010000009.1"/>
</dbReference>
<evidence type="ECO:0000259" key="4">
    <source>
        <dbReference type="PROSITE" id="PS50994"/>
    </source>
</evidence>
<evidence type="ECO:0000313" key="5">
    <source>
        <dbReference type="EMBL" id="VYT06561.1"/>
    </source>
</evidence>
<comment type="function">
    <text evidence="1">Involved in the transposition of the insertion sequence.</text>
</comment>
<dbReference type="SUPFAM" id="SSF46689">
    <property type="entry name" value="Homeodomain-like"/>
    <property type="match status" value="1"/>
</dbReference>
<gene>
    <name evidence="5" type="ORF">BBLFYP81_01478</name>
</gene>
<dbReference type="PROSITE" id="PS50994">
    <property type="entry name" value="INTEGRASE"/>
    <property type="match status" value="1"/>
</dbReference>
<feature type="domain" description="Integrase catalytic" evidence="4">
    <location>
        <begin position="383"/>
        <end position="454"/>
    </location>
</feature>
<accession>A0A6N2TRB6</accession>
<dbReference type="GO" id="GO:0015074">
    <property type="term" value="P:DNA integration"/>
    <property type="evidence" value="ECO:0007669"/>
    <property type="project" value="InterPro"/>
</dbReference>
<dbReference type="Pfam" id="PF13276">
    <property type="entry name" value="HTH_21"/>
    <property type="match status" value="1"/>
</dbReference>
<protein>
    <submittedName>
        <fullName evidence="5">Transposase</fullName>
    </submittedName>
</protein>
<reference evidence="5" key="1">
    <citation type="submission" date="2019-11" db="EMBL/GenBank/DDBJ databases">
        <authorList>
            <person name="Feng L."/>
        </authorList>
    </citation>
    <scope>NUCLEOTIDE SEQUENCE</scope>
    <source>
        <strain evidence="5">BbreveLFYP81</strain>
    </source>
</reference>
<organism evidence="5">
    <name type="scientific">Bifidobacterium breve</name>
    <dbReference type="NCBI Taxonomy" id="1685"/>
    <lineage>
        <taxon>Bacteria</taxon>
        <taxon>Bacillati</taxon>
        <taxon>Actinomycetota</taxon>
        <taxon>Actinomycetes</taxon>
        <taxon>Bifidobacteriales</taxon>
        <taxon>Bifidobacteriaceae</taxon>
        <taxon>Bifidobacterium</taxon>
    </lineage>
</organism>
<dbReference type="InterPro" id="IPR012337">
    <property type="entry name" value="RNaseH-like_sf"/>
</dbReference>
<dbReference type="InterPro" id="IPR048020">
    <property type="entry name" value="Transpos_IS3"/>
</dbReference>
<name>A0A6N2TRB6_BIFBR</name>
<evidence type="ECO:0000256" key="1">
    <source>
        <dbReference type="ARBA" id="ARBA00002286"/>
    </source>
</evidence>
<proteinExistence type="predicted"/>
<dbReference type="PANTHER" id="PTHR46889:SF4">
    <property type="entry name" value="TRANSPOSASE INSO FOR INSERTION SEQUENCE ELEMENT IS911B-RELATED"/>
    <property type="match status" value="1"/>
</dbReference>